<dbReference type="HOGENOM" id="CLU_924996_0_0_1"/>
<dbReference type="AlphaFoldDB" id="A0A0C3M887"/>
<evidence type="ECO:0000313" key="3">
    <source>
        <dbReference type="Proteomes" id="UP000054248"/>
    </source>
</evidence>
<feature type="region of interest" description="Disordered" evidence="1">
    <location>
        <begin position="105"/>
        <end position="135"/>
    </location>
</feature>
<dbReference type="EMBL" id="KN822977">
    <property type="protein sequence ID" value="KIO29877.1"/>
    <property type="molecule type" value="Genomic_DNA"/>
</dbReference>
<accession>A0A0C3M887</accession>
<keyword evidence="3" id="KW-1185">Reference proteome</keyword>
<evidence type="ECO:0000313" key="2">
    <source>
        <dbReference type="EMBL" id="KIO29877.1"/>
    </source>
</evidence>
<organism evidence="2 3">
    <name type="scientific">Tulasnella calospora MUT 4182</name>
    <dbReference type="NCBI Taxonomy" id="1051891"/>
    <lineage>
        <taxon>Eukaryota</taxon>
        <taxon>Fungi</taxon>
        <taxon>Dikarya</taxon>
        <taxon>Basidiomycota</taxon>
        <taxon>Agaricomycotina</taxon>
        <taxon>Agaricomycetes</taxon>
        <taxon>Cantharellales</taxon>
        <taxon>Tulasnellaceae</taxon>
        <taxon>Tulasnella</taxon>
    </lineage>
</organism>
<feature type="compositionally biased region" description="Pro residues" evidence="1">
    <location>
        <begin position="118"/>
        <end position="128"/>
    </location>
</feature>
<protein>
    <submittedName>
        <fullName evidence="2">Uncharacterized protein</fullName>
    </submittedName>
</protein>
<gene>
    <name evidence="2" type="ORF">M407DRAFT_242411</name>
</gene>
<reference evidence="2 3" key="1">
    <citation type="submission" date="2014-04" db="EMBL/GenBank/DDBJ databases">
        <authorList>
            <consortium name="DOE Joint Genome Institute"/>
            <person name="Kuo A."/>
            <person name="Girlanda M."/>
            <person name="Perotto S."/>
            <person name="Kohler A."/>
            <person name="Nagy L.G."/>
            <person name="Floudas D."/>
            <person name="Copeland A."/>
            <person name="Barry K.W."/>
            <person name="Cichocki N."/>
            <person name="Veneault-Fourrey C."/>
            <person name="LaButti K."/>
            <person name="Lindquist E.A."/>
            <person name="Lipzen A."/>
            <person name="Lundell T."/>
            <person name="Morin E."/>
            <person name="Murat C."/>
            <person name="Sun H."/>
            <person name="Tunlid A."/>
            <person name="Henrissat B."/>
            <person name="Grigoriev I.V."/>
            <person name="Hibbett D.S."/>
            <person name="Martin F."/>
            <person name="Nordberg H.P."/>
            <person name="Cantor M.N."/>
            <person name="Hua S.X."/>
        </authorList>
    </citation>
    <scope>NUCLEOTIDE SEQUENCE [LARGE SCALE GENOMIC DNA]</scope>
    <source>
        <strain evidence="2 3">MUT 4182</strain>
    </source>
</reference>
<feature type="region of interest" description="Disordered" evidence="1">
    <location>
        <begin position="1"/>
        <end position="36"/>
    </location>
</feature>
<name>A0A0C3M887_9AGAM</name>
<evidence type="ECO:0000256" key="1">
    <source>
        <dbReference type="SAM" id="MobiDB-lite"/>
    </source>
</evidence>
<dbReference type="OrthoDB" id="3257423at2759"/>
<sequence>MSAISPHRPTSTPGPPGAFTFKTSNPDPIDDNGTKSNVQYWSGLVLSRQRIPHQVTKVGEPPNKPTKTVDYEAITAMPEFLNTSFDELRLAHYFYNLTQNESSAGIAQTSTSKRPWENPTPLPVPRPTPSQSTSTFTGVFPTIPPTPTPILTPTPSIPVANVPSESPFASTSNQFFPKTTNATEVAPPVQAFASLGLNSQPSTPAKPLRGGSGQPAQRDLFSFPRSPAAERIPAVNTAETEWEAARRTVAWRKALLEKAQAEYDEAVRLERQKFKVYSEARMNFDK</sequence>
<dbReference type="Proteomes" id="UP000054248">
    <property type="component" value="Unassembled WGS sequence"/>
</dbReference>
<proteinExistence type="predicted"/>
<reference evidence="3" key="2">
    <citation type="submission" date="2015-01" db="EMBL/GenBank/DDBJ databases">
        <title>Evolutionary Origins and Diversification of the Mycorrhizal Mutualists.</title>
        <authorList>
            <consortium name="DOE Joint Genome Institute"/>
            <consortium name="Mycorrhizal Genomics Consortium"/>
            <person name="Kohler A."/>
            <person name="Kuo A."/>
            <person name="Nagy L.G."/>
            <person name="Floudas D."/>
            <person name="Copeland A."/>
            <person name="Barry K.W."/>
            <person name="Cichocki N."/>
            <person name="Veneault-Fourrey C."/>
            <person name="LaButti K."/>
            <person name="Lindquist E.A."/>
            <person name="Lipzen A."/>
            <person name="Lundell T."/>
            <person name="Morin E."/>
            <person name="Murat C."/>
            <person name="Riley R."/>
            <person name="Ohm R."/>
            <person name="Sun H."/>
            <person name="Tunlid A."/>
            <person name="Henrissat B."/>
            <person name="Grigoriev I.V."/>
            <person name="Hibbett D.S."/>
            <person name="Martin F."/>
        </authorList>
    </citation>
    <scope>NUCLEOTIDE SEQUENCE [LARGE SCALE GENOMIC DNA]</scope>
    <source>
        <strain evidence="3">MUT 4182</strain>
    </source>
</reference>
<feature type="region of interest" description="Disordered" evidence="1">
    <location>
        <begin position="195"/>
        <end position="216"/>
    </location>
</feature>